<dbReference type="InterPro" id="IPR052337">
    <property type="entry name" value="SAT4-like"/>
</dbReference>
<comment type="subcellular location">
    <subcellularLocation>
        <location evidence="1">Membrane</location>
        <topology evidence="1">Multi-pass membrane protein</topology>
    </subcellularLocation>
</comment>
<feature type="transmembrane region" description="Helical" evidence="6">
    <location>
        <begin position="107"/>
        <end position="128"/>
    </location>
</feature>
<feature type="non-terminal residue" evidence="8">
    <location>
        <position position="271"/>
    </location>
</feature>
<dbReference type="PANTHER" id="PTHR33048:SF47">
    <property type="entry name" value="INTEGRAL MEMBRANE PROTEIN-RELATED"/>
    <property type="match status" value="1"/>
</dbReference>
<keyword evidence="4 6" id="KW-0472">Membrane</keyword>
<keyword evidence="9" id="KW-1185">Reference proteome</keyword>
<accession>A0ABR1SBP6</accession>
<comment type="caution">
    <text evidence="8">The sequence shown here is derived from an EMBL/GenBank/DDBJ whole genome shotgun (WGS) entry which is preliminary data.</text>
</comment>
<feature type="transmembrane region" description="Helical" evidence="6">
    <location>
        <begin position="20"/>
        <end position="38"/>
    </location>
</feature>
<feature type="transmembrane region" description="Helical" evidence="6">
    <location>
        <begin position="50"/>
        <end position="71"/>
    </location>
</feature>
<dbReference type="EMBL" id="JAQQWI010000007">
    <property type="protein sequence ID" value="KAK8029270.1"/>
    <property type="molecule type" value="Genomic_DNA"/>
</dbReference>
<sequence>MSSLPSDERQYVPPMISKNGFLVGVWLSAALSAITLAMRLFSRFRGPRKLYADDWLIIVAWALCGMSAIVWQKQASYIYIVRDVITGNIPPSESFAEDSKKSWQSQLFILMFWTTSIVMVKLSFLLFFRRLRRNVTKGQYLWWASLCLTVSVYFVWIGVIPYKCLTRSLDMKVEDDATDCARLNVVTLVTSCALDIATNLLNTVLCIPINLVWNTRIQIRQKLALLGIFSLVMVTMAITIVRVTVITATTDGTKQYDAGWTYFWLAVELGV</sequence>
<evidence type="ECO:0000256" key="2">
    <source>
        <dbReference type="ARBA" id="ARBA00022692"/>
    </source>
</evidence>
<reference evidence="8 9" key="1">
    <citation type="submission" date="2023-01" db="EMBL/GenBank/DDBJ databases">
        <title>Analysis of 21 Apiospora genomes using comparative genomics revels a genus with tremendous synthesis potential of carbohydrate active enzymes and secondary metabolites.</title>
        <authorList>
            <person name="Sorensen T."/>
        </authorList>
    </citation>
    <scope>NUCLEOTIDE SEQUENCE [LARGE SCALE GENOMIC DNA]</scope>
    <source>
        <strain evidence="8 9">CBS 20057</strain>
    </source>
</reference>
<evidence type="ECO:0000256" key="6">
    <source>
        <dbReference type="SAM" id="Phobius"/>
    </source>
</evidence>
<dbReference type="InterPro" id="IPR049326">
    <property type="entry name" value="Rhodopsin_dom_fungi"/>
</dbReference>
<evidence type="ECO:0000256" key="4">
    <source>
        <dbReference type="ARBA" id="ARBA00023136"/>
    </source>
</evidence>
<dbReference type="Proteomes" id="UP001396898">
    <property type="component" value="Unassembled WGS sequence"/>
</dbReference>
<keyword evidence="2 6" id="KW-0812">Transmembrane</keyword>
<keyword evidence="3 6" id="KW-1133">Transmembrane helix</keyword>
<comment type="similarity">
    <text evidence="5">Belongs to the SAT4 family.</text>
</comment>
<evidence type="ECO:0000256" key="5">
    <source>
        <dbReference type="ARBA" id="ARBA00038359"/>
    </source>
</evidence>
<evidence type="ECO:0000313" key="8">
    <source>
        <dbReference type="EMBL" id="KAK8029270.1"/>
    </source>
</evidence>
<protein>
    <recommendedName>
        <fullName evidence="7">Rhodopsin domain-containing protein</fullName>
    </recommendedName>
</protein>
<evidence type="ECO:0000313" key="9">
    <source>
        <dbReference type="Proteomes" id="UP001396898"/>
    </source>
</evidence>
<evidence type="ECO:0000259" key="7">
    <source>
        <dbReference type="Pfam" id="PF20684"/>
    </source>
</evidence>
<evidence type="ECO:0000256" key="1">
    <source>
        <dbReference type="ARBA" id="ARBA00004141"/>
    </source>
</evidence>
<feature type="transmembrane region" description="Helical" evidence="6">
    <location>
        <begin position="223"/>
        <end position="245"/>
    </location>
</feature>
<feature type="transmembrane region" description="Helical" evidence="6">
    <location>
        <begin position="140"/>
        <end position="162"/>
    </location>
</feature>
<gene>
    <name evidence="8" type="ORF">PG991_006326</name>
</gene>
<name>A0ABR1SBP6_9PEZI</name>
<feature type="transmembrane region" description="Helical" evidence="6">
    <location>
        <begin position="182"/>
        <end position="211"/>
    </location>
</feature>
<proteinExistence type="inferred from homology"/>
<dbReference type="PANTHER" id="PTHR33048">
    <property type="entry name" value="PTH11-LIKE INTEGRAL MEMBRANE PROTEIN (AFU_ORTHOLOGUE AFUA_5G11245)"/>
    <property type="match status" value="1"/>
</dbReference>
<organism evidence="8 9">
    <name type="scientific">Apiospora marii</name>
    <dbReference type="NCBI Taxonomy" id="335849"/>
    <lineage>
        <taxon>Eukaryota</taxon>
        <taxon>Fungi</taxon>
        <taxon>Dikarya</taxon>
        <taxon>Ascomycota</taxon>
        <taxon>Pezizomycotina</taxon>
        <taxon>Sordariomycetes</taxon>
        <taxon>Xylariomycetidae</taxon>
        <taxon>Amphisphaeriales</taxon>
        <taxon>Apiosporaceae</taxon>
        <taxon>Apiospora</taxon>
    </lineage>
</organism>
<dbReference type="Pfam" id="PF20684">
    <property type="entry name" value="Fung_rhodopsin"/>
    <property type="match status" value="1"/>
</dbReference>
<feature type="domain" description="Rhodopsin" evidence="7">
    <location>
        <begin position="38"/>
        <end position="270"/>
    </location>
</feature>
<evidence type="ECO:0000256" key="3">
    <source>
        <dbReference type="ARBA" id="ARBA00022989"/>
    </source>
</evidence>